<evidence type="ECO:0000256" key="3">
    <source>
        <dbReference type="ARBA" id="ARBA00021035"/>
    </source>
</evidence>
<comment type="similarity">
    <text evidence="2 10">Belongs to the beta sliding clamp family.</text>
</comment>
<evidence type="ECO:0000259" key="13">
    <source>
        <dbReference type="Pfam" id="PF02768"/>
    </source>
</evidence>
<reference evidence="14" key="1">
    <citation type="journal article" date="2021" name="PeerJ">
        <title>Extensive microbial diversity within the chicken gut microbiome revealed by metagenomics and culture.</title>
        <authorList>
            <person name="Gilroy R."/>
            <person name="Ravi A."/>
            <person name="Getino M."/>
            <person name="Pursley I."/>
            <person name="Horton D.L."/>
            <person name="Alikhan N.F."/>
            <person name="Baker D."/>
            <person name="Gharbi K."/>
            <person name="Hall N."/>
            <person name="Watson M."/>
            <person name="Adriaenssens E.M."/>
            <person name="Foster-Nyarko E."/>
            <person name="Jarju S."/>
            <person name="Secka A."/>
            <person name="Antonio M."/>
            <person name="Oren A."/>
            <person name="Chaudhuri R.R."/>
            <person name="La Ragione R."/>
            <person name="Hildebrand F."/>
            <person name="Pallen M.J."/>
        </authorList>
    </citation>
    <scope>NUCLEOTIDE SEQUENCE</scope>
    <source>
        <strain evidence="14">CHK188-5543</strain>
    </source>
</reference>
<comment type="caution">
    <text evidence="14">The sequence shown here is derived from an EMBL/GenBank/DDBJ whole genome shotgun (WGS) entry which is preliminary data.</text>
</comment>
<reference evidence="14" key="2">
    <citation type="submission" date="2021-04" db="EMBL/GenBank/DDBJ databases">
        <authorList>
            <person name="Gilroy R."/>
        </authorList>
    </citation>
    <scope>NUCLEOTIDE SEQUENCE</scope>
    <source>
        <strain evidence="14">CHK188-5543</strain>
    </source>
</reference>
<feature type="domain" description="DNA polymerase III beta sliding clamp N-terminal" evidence="11">
    <location>
        <begin position="1"/>
        <end position="119"/>
    </location>
</feature>
<evidence type="ECO:0000256" key="2">
    <source>
        <dbReference type="ARBA" id="ARBA00010752"/>
    </source>
</evidence>
<dbReference type="CDD" id="cd00140">
    <property type="entry name" value="beta_clamp"/>
    <property type="match status" value="1"/>
</dbReference>
<dbReference type="InterPro" id="IPR022635">
    <property type="entry name" value="DNA_polIII_beta_C"/>
</dbReference>
<dbReference type="Pfam" id="PF00712">
    <property type="entry name" value="DNA_pol3_beta"/>
    <property type="match status" value="1"/>
</dbReference>
<comment type="subunit">
    <text evidence="10">Forms a ring-shaped head-to-tail homodimer around DNA.</text>
</comment>
<dbReference type="SMART" id="SM00480">
    <property type="entry name" value="POL3Bc"/>
    <property type="match status" value="1"/>
</dbReference>
<evidence type="ECO:0000313" key="14">
    <source>
        <dbReference type="EMBL" id="HIX65042.1"/>
    </source>
</evidence>
<dbReference type="PANTHER" id="PTHR30478:SF0">
    <property type="entry name" value="BETA SLIDING CLAMP"/>
    <property type="match status" value="1"/>
</dbReference>
<keyword evidence="7 10" id="KW-0235">DNA replication</keyword>
<dbReference type="GO" id="GO:0005737">
    <property type="term" value="C:cytoplasm"/>
    <property type="evidence" value="ECO:0007669"/>
    <property type="project" value="UniProtKB-SubCell"/>
</dbReference>
<gene>
    <name evidence="14" type="primary">dnaN</name>
    <name evidence="14" type="ORF">H9736_02215</name>
</gene>
<dbReference type="GO" id="GO:0006271">
    <property type="term" value="P:DNA strand elongation involved in DNA replication"/>
    <property type="evidence" value="ECO:0007669"/>
    <property type="project" value="TreeGrafter"/>
</dbReference>
<keyword evidence="9" id="KW-0238">DNA-binding</keyword>
<dbReference type="Gene3D" id="3.10.150.10">
    <property type="entry name" value="DNA Polymerase III, subunit A, domain 2"/>
    <property type="match status" value="1"/>
</dbReference>
<dbReference type="GO" id="GO:0003887">
    <property type="term" value="F:DNA-directed DNA polymerase activity"/>
    <property type="evidence" value="ECO:0007669"/>
    <property type="project" value="UniProtKB-UniRule"/>
</dbReference>
<evidence type="ECO:0000256" key="9">
    <source>
        <dbReference type="ARBA" id="ARBA00023125"/>
    </source>
</evidence>
<protein>
    <recommendedName>
        <fullName evidence="3 10">Beta sliding clamp</fullName>
    </recommendedName>
</protein>
<keyword evidence="8 10" id="KW-0239">DNA-directed DNA polymerase</keyword>
<comment type="function">
    <text evidence="10">Confers DNA tethering and processivity to DNA polymerases and other proteins. Acts as a clamp, forming a ring around DNA (a reaction catalyzed by the clamp-loading complex) which diffuses in an ATP-independent manner freely and bidirectionally along dsDNA. Initially characterized for its ability to contact the catalytic subunit of DNA polymerase III (Pol III), a complex, multichain enzyme responsible for most of the replicative synthesis in bacteria; Pol III exhibits 3'-5' exonuclease proofreading activity. The beta chain is required for initiation of replication as well as for processivity of DNA replication.</text>
</comment>
<dbReference type="NCBIfam" id="TIGR00663">
    <property type="entry name" value="dnan"/>
    <property type="match status" value="1"/>
</dbReference>
<dbReference type="Proteomes" id="UP000886800">
    <property type="component" value="Unassembled WGS sequence"/>
</dbReference>
<accession>A0A9D1WPX9</accession>
<dbReference type="Gene3D" id="3.70.10.10">
    <property type="match status" value="1"/>
</dbReference>
<name>A0A9D1WPX9_9FIRM</name>
<evidence type="ECO:0000256" key="1">
    <source>
        <dbReference type="ARBA" id="ARBA00004496"/>
    </source>
</evidence>
<dbReference type="InterPro" id="IPR022634">
    <property type="entry name" value="DNA_polIII_beta_N"/>
</dbReference>
<keyword evidence="6 10" id="KW-0548">Nucleotidyltransferase</keyword>
<dbReference type="EMBL" id="DXES01000044">
    <property type="protein sequence ID" value="HIX65042.1"/>
    <property type="molecule type" value="Genomic_DNA"/>
</dbReference>
<proteinExistence type="inferred from homology"/>
<dbReference type="PANTHER" id="PTHR30478">
    <property type="entry name" value="DNA POLYMERASE III SUBUNIT BETA"/>
    <property type="match status" value="1"/>
</dbReference>
<dbReference type="PIRSF" id="PIRSF000804">
    <property type="entry name" value="DNA_pol_III_b"/>
    <property type="match status" value="1"/>
</dbReference>
<dbReference type="InterPro" id="IPR001001">
    <property type="entry name" value="DNA_polIII_beta"/>
</dbReference>
<dbReference type="InterPro" id="IPR022637">
    <property type="entry name" value="DNA_polIII_beta_cen"/>
</dbReference>
<evidence type="ECO:0000256" key="8">
    <source>
        <dbReference type="ARBA" id="ARBA00022932"/>
    </source>
</evidence>
<evidence type="ECO:0000259" key="11">
    <source>
        <dbReference type="Pfam" id="PF00712"/>
    </source>
</evidence>
<evidence type="ECO:0000313" key="15">
    <source>
        <dbReference type="Proteomes" id="UP000886800"/>
    </source>
</evidence>
<evidence type="ECO:0000256" key="7">
    <source>
        <dbReference type="ARBA" id="ARBA00022705"/>
    </source>
</evidence>
<keyword evidence="5 10" id="KW-0808">Transferase</keyword>
<dbReference type="Pfam" id="PF02768">
    <property type="entry name" value="DNA_pol3_beta_3"/>
    <property type="match status" value="1"/>
</dbReference>
<dbReference type="GO" id="GO:0009360">
    <property type="term" value="C:DNA polymerase III complex"/>
    <property type="evidence" value="ECO:0007669"/>
    <property type="project" value="InterPro"/>
</dbReference>
<dbReference type="InterPro" id="IPR046938">
    <property type="entry name" value="DNA_clamp_sf"/>
</dbReference>
<feature type="domain" description="DNA polymerase III beta sliding clamp central" evidence="12">
    <location>
        <begin position="128"/>
        <end position="239"/>
    </location>
</feature>
<feature type="domain" description="DNA polymerase III beta sliding clamp C-terminal" evidence="13">
    <location>
        <begin position="243"/>
        <end position="363"/>
    </location>
</feature>
<sequence>MNLLCDRQTLVEAVANVSRAVSTKSTLAALEGVLMKAENGCLSLTGYDLELAISTTIEARVLEPGTIVLPAKIFFDMVRRMPSDQVSIQSDDKLLTLVKGGMTQYTILGIPALEYPELPTVAQTYRFQLPQAVLKEMISQTQFAIATNDTKPVHMGSMFDLDNGTLNLVSVDGYRLALRREQVDCDKEEGFVVPGKSLAEVAKLLKDSDEPATLAVARRHVIFEVEGYTVISRLLEGEFLDWRSAIPQGAQTTLRVSVRGLVNAIERASLLISDSVKSPLRMKLEGGLMQITCSSPLGRAYDELTCQQQGEGLEIGFNSRYMLDALKASGCDELQLLFNGPLSPIKLLPLEGEAFTFLVLPVRLKSGD</sequence>
<evidence type="ECO:0000256" key="5">
    <source>
        <dbReference type="ARBA" id="ARBA00022679"/>
    </source>
</evidence>
<evidence type="ECO:0000256" key="4">
    <source>
        <dbReference type="ARBA" id="ARBA00022490"/>
    </source>
</evidence>
<dbReference type="GO" id="GO:0003677">
    <property type="term" value="F:DNA binding"/>
    <property type="evidence" value="ECO:0007669"/>
    <property type="project" value="UniProtKB-UniRule"/>
</dbReference>
<evidence type="ECO:0000259" key="12">
    <source>
        <dbReference type="Pfam" id="PF02767"/>
    </source>
</evidence>
<dbReference type="GO" id="GO:0008408">
    <property type="term" value="F:3'-5' exonuclease activity"/>
    <property type="evidence" value="ECO:0007669"/>
    <property type="project" value="InterPro"/>
</dbReference>
<dbReference type="AlphaFoldDB" id="A0A9D1WPX9"/>
<evidence type="ECO:0000256" key="6">
    <source>
        <dbReference type="ARBA" id="ARBA00022695"/>
    </source>
</evidence>
<dbReference type="Pfam" id="PF02767">
    <property type="entry name" value="DNA_pol3_beta_2"/>
    <property type="match status" value="1"/>
</dbReference>
<comment type="subcellular location">
    <subcellularLocation>
        <location evidence="1 10">Cytoplasm</location>
    </subcellularLocation>
</comment>
<keyword evidence="4 10" id="KW-0963">Cytoplasm</keyword>
<dbReference type="SUPFAM" id="SSF55979">
    <property type="entry name" value="DNA clamp"/>
    <property type="match status" value="3"/>
</dbReference>
<organism evidence="14 15">
    <name type="scientific">Candidatus Anaerotruncus excrementipullorum</name>
    <dbReference type="NCBI Taxonomy" id="2838465"/>
    <lineage>
        <taxon>Bacteria</taxon>
        <taxon>Bacillati</taxon>
        <taxon>Bacillota</taxon>
        <taxon>Clostridia</taxon>
        <taxon>Eubacteriales</taxon>
        <taxon>Oscillospiraceae</taxon>
        <taxon>Anaerotruncus</taxon>
    </lineage>
</organism>
<evidence type="ECO:0000256" key="10">
    <source>
        <dbReference type="PIRNR" id="PIRNR000804"/>
    </source>
</evidence>